<keyword evidence="3 6" id="KW-0812">Transmembrane</keyword>
<dbReference type="InterPro" id="IPR015414">
    <property type="entry name" value="TMEM64"/>
</dbReference>
<dbReference type="AlphaFoldDB" id="A0A1M5SAX3"/>
<dbReference type="InterPro" id="IPR032816">
    <property type="entry name" value="VTT_dom"/>
</dbReference>
<evidence type="ECO:0000256" key="2">
    <source>
        <dbReference type="ARBA" id="ARBA00022475"/>
    </source>
</evidence>
<accession>A0A1M5SAX3</accession>
<protein>
    <recommendedName>
        <fullName evidence="6">TVP38/TMEM64 family membrane protein</fullName>
    </recommendedName>
</protein>
<feature type="domain" description="VTT" evidence="7">
    <location>
        <begin position="62"/>
        <end position="178"/>
    </location>
</feature>
<keyword evidence="2 6" id="KW-1003">Cell membrane</keyword>
<proteinExistence type="inferred from homology"/>
<dbReference type="PANTHER" id="PTHR12677">
    <property type="entry name" value="GOLGI APPARATUS MEMBRANE PROTEIN TVP38-RELATED"/>
    <property type="match status" value="1"/>
</dbReference>
<evidence type="ECO:0000259" key="7">
    <source>
        <dbReference type="Pfam" id="PF09335"/>
    </source>
</evidence>
<feature type="transmembrane region" description="Helical" evidence="6">
    <location>
        <begin position="48"/>
        <end position="75"/>
    </location>
</feature>
<evidence type="ECO:0000256" key="1">
    <source>
        <dbReference type="ARBA" id="ARBA00004651"/>
    </source>
</evidence>
<evidence type="ECO:0000313" key="9">
    <source>
        <dbReference type="Proteomes" id="UP000184526"/>
    </source>
</evidence>
<keyword evidence="5 6" id="KW-0472">Membrane</keyword>
<name>A0A1M5SAX3_9CLOT</name>
<dbReference type="EMBL" id="FQXP01000003">
    <property type="protein sequence ID" value="SHH35615.1"/>
    <property type="molecule type" value="Genomic_DNA"/>
</dbReference>
<keyword evidence="4 6" id="KW-1133">Transmembrane helix</keyword>
<dbReference type="STRING" id="1121306.SAMN02745196_00102"/>
<feature type="transmembrane region" description="Helical" evidence="6">
    <location>
        <begin position="6"/>
        <end position="27"/>
    </location>
</feature>
<dbReference type="Pfam" id="PF09335">
    <property type="entry name" value="VTT_dom"/>
    <property type="match status" value="1"/>
</dbReference>
<dbReference type="GO" id="GO:0005886">
    <property type="term" value="C:plasma membrane"/>
    <property type="evidence" value="ECO:0007669"/>
    <property type="project" value="UniProtKB-SubCell"/>
</dbReference>
<evidence type="ECO:0000313" key="8">
    <source>
        <dbReference type="EMBL" id="SHH35615.1"/>
    </source>
</evidence>
<evidence type="ECO:0000256" key="5">
    <source>
        <dbReference type="ARBA" id="ARBA00023136"/>
    </source>
</evidence>
<sequence>MMKKGIKLLLIILLWISIAVILYNMGFLSKDSSKFISIIKGNYIEMQILFVFISTMRVLIFIPQTVFILIGSVIFGPYTSFILSLLALFFSQSIMYFIGVYFNKNLLKDNWISKNPSIIELVKTYSYKILALGIICPVTPSDLITATAGYINLGYKKCIALIVLVDAPLIFLYGFLGSGLTEASWFKLIALLILLLISYYSFMIWRKIKSSI</sequence>
<feature type="transmembrane region" description="Helical" evidence="6">
    <location>
        <begin position="158"/>
        <end position="176"/>
    </location>
</feature>
<evidence type="ECO:0000256" key="6">
    <source>
        <dbReference type="RuleBase" id="RU366058"/>
    </source>
</evidence>
<dbReference type="PANTHER" id="PTHR12677:SF49">
    <property type="entry name" value="TVP38_TMEM64 FAMILY MEMBRANE PROTEIN"/>
    <property type="match status" value="1"/>
</dbReference>
<dbReference type="Proteomes" id="UP000184526">
    <property type="component" value="Unassembled WGS sequence"/>
</dbReference>
<evidence type="ECO:0000256" key="3">
    <source>
        <dbReference type="ARBA" id="ARBA00022692"/>
    </source>
</evidence>
<gene>
    <name evidence="8" type="ORF">SAMN02745196_00102</name>
</gene>
<comment type="similarity">
    <text evidence="6">Belongs to the TVP38/TMEM64 family.</text>
</comment>
<comment type="subcellular location">
    <subcellularLocation>
        <location evidence="1 6">Cell membrane</location>
        <topology evidence="1 6">Multi-pass membrane protein</topology>
    </subcellularLocation>
</comment>
<feature type="transmembrane region" description="Helical" evidence="6">
    <location>
        <begin position="188"/>
        <end position="205"/>
    </location>
</feature>
<reference evidence="8 9" key="1">
    <citation type="submission" date="2016-11" db="EMBL/GenBank/DDBJ databases">
        <authorList>
            <person name="Jaros S."/>
            <person name="Januszkiewicz K."/>
            <person name="Wedrychowicz H."/>
        </authorList>
    </citation>
    <scope>NUCLEOTIDE SEQUENCE [LARGE SCALE GENOMIC DNA]</scope>
    <source>
        <strain evidence="8 9">DSM 3089</strain>
    </source>
</reference>
<evidence type="ECO:0000256" key="4">
    <source>
        <dbReference type="ARBA" id="ARBA00022989"/>
    </source>
</evidence>
<organism evidence="8 9">
    <name type="scientific">Clostridium collagenovorans DSM 3089</name>
    <dbReference type="NCBI Taxonomy" id="1121306"/>
    <lineage>
        <taxon>Bacteria</taxon>
        <taxon>Bacillati</taxon>
        <taxon>Bacillota</taxon>
        <taxon>Clostridia</taxon>
        <taxon>Eubacteriales</taxon>
        <taxon>Clostridiaceae</taxon>
        <taxon>Clostridium</taxon>
    </lineage>
</organism>
<keyword evidence="9" id="KW-1185">Reference proteome</keyword>
<feature type="transmembrane region" description="Helical" evidence="6">
    <location>
        <begin position="81"/>
        <end position="102"/>
    </location>
</feature>